<dbReference type="InterPro" id="IPR050428">
    <property type="entry name" value="TCS_sensor_his_kinase"/>
</dbReference>
<dbReference type="InterPro" id="IPR003594">
    <property type="entry name" value="HATPase_dom"/>
</dbReference>
<dbReference type="Proteomes" id="UP000547444">
    <property type="component" value="Unassembled WGS sequence"/>
</dbReference>
<keyword evidence="5" id="KW-0808">Transferase</keyword>
<feature type="domain" description="Histidine kinase" evidence="12">
    <location>
        <begin position="253"/>
        <end position="462"/>
    </location>
</feature>
<dbReference type="GO" id="GO:0005886">
    <property type="term" value="C:plasma membrane"/>
    <property type="evidence" value="ECO:0007669"/>
    <property type="project" value="UniProtKB-SubCell"/>
</dbReference>
<feature type="transmembrane region" description="Helical" evidence="11">
    <location>
        <begin position="21"/>
        <end position="46"/>
    </location>
</feature>
<evidence type="ECO:0000256" key="9">
    <source>
        <dbReference type="ARBA" id="ARBA00023012"/>
    </source>
</evidence>
<gene>
    <name evidence="14" type="ORF">FHU31_005307</name>
</gene>
<evidence type="ECO:0000256" key="5">
    <source>
        <dbReference type="ARBA" id="ARBA00022679"/>
    </source>
</evidence>
<dbReference type="SMART" id="SM00388">
    <property type="entry name" value="HisKA"/>
    <property type="match status" value="1"/>
</dbReference>
<dbReference type="SUPFAM" id="SSF47384">
    <property type="entry name" value="Homodimeric domain of signal transducing histidine kinase"/>
    <property type="match status" value="1"/>
</dbReference>
<evidence type="ECO:0000256" key="8">
    <source>
        <dbReference type="ARBA" id="ARBA00022989"/>
    </source>
</evidence>
<dbReference type="CDD" id="cd00082">
    <property type="entry name" value="HisKA"/>
    <property type="match status" value="1"/>
</dbReference>
<dbReference type="InterPro" id="IPR005467">
    <property type="entry name" value="His_kinase_dom"/>
</dbReference>
<comment type="subcellular location">
    <subcellularLocation>
        <location evidence="2">Cell membrane</location>
    </subcellularLocation>
</comment>
<feature type="domain" description="HAMP" evidence="13">
    <location>
        <begin position="192"/>
        <end position="245"/>
    </location>
</feature>
<keyword evidence="4" id="KW-0597">Phosphoprotein</keyword>
<dbReference type="EC" id="2.7.13.3" evidence="3"/>
<sequence length="468" mass="49392">MPKLRRPRTWWRPRYWGISARSAFVSATVVLVAFVIAGTGLAAILYSSLLAGIDDAAAGRVRDVVAALQFDPVTELDPSLLATDQRIVAVQVIDPFGTVIQHSQSAPDTPLIGAGTIGATLQIGLPDHASATGDMRISGQIVDSGTSSGYTILVGAGSEAVESTVKTVLLLLAGAAPLVTAVAAAVSFLLVRRSLRSVDEIRARVAEISASDLAERVPVSNNVDEISALAITMNEMLARIESGHEAQRRFVGDASHELRSPVAAMISALDVAAIHPELLNEELAASTLRPEAHRMKALVEDLLLLARADERGLTLRRKDVDLDDIASDEMGRSLRESGIMIDAELVPTRLVGDPGGLSRVLRNLLENAERHATSLIELRVRPDGPNAVVTVGDDGPGIPQADRTRVFDRFVRLDPDRARTGGGTGLGLAIVSEIVAAHGGIVTVGDRPGGGALVTVQLPLKDASESNR</sequence>
<evidence type="ECO:0000256" key="3">
    <source>
        <dbReference type="ARBA" id="ARBA00012438"/>
    </source>
</evidence>
<dbReference type="RefSeq" id="WP_234901649.1">
    <property type="nucleotide sequence ID" value="NZ_JAANOW010000003.1"/>
</dbReference>
<dbReference type="InterPro" id="IPR004358">
    <property type="entry name" value="Sig_transdc_His_kin-like_C"/>
</dbReference>
<evidence type="ECO:0000256" key="7">
    <source>
        <dbReference type="ARBA" id="ARBA00022777"/>
    </source>
</evidence>
<evidence type="ECO:0000256" key="4">
    <source>
        <dbReference type="ARBA" id="ARBA00022553"/>
    </source>
</evidence>
<keyword evidence="8 11" id="KW-1133">Transmembrane helix</keyword>
<dbReference type="PANTHER" id="PTHR45436">
    <property type="entry name" value="SENSOR HISTIDINE KINASE YKOH"/>
    <property type="match status" value="1"/>
</dbReference>
<proteinExistence type="predicted"/>
<dbReference type="PROSITE" id="PS50885">
    <property type="entry name" value="HAMP"/>
    <property type="match status" value="1"/>
</dbReference>
<dbReference type="Gene3D" id="1.10.287.130">
    <property type="match status" value="1"/>
</dbReference>
<evidence type="ECO:0000256" key="10">
    <source>
        <dbReference type="ARBA" id="ARBA00023136"/>
    </source>
</evidence>
<keyword evidence="10 11" id="KW-0472">Membrane</keyword>
<evidence type="ECO:0000256" key="2">
    <source>
        <dbReference type="ARBA" id="ARBA00004236"/>
    </source>
</evidence>
<evidence type="ECO:0000313" key="14">
    <source>
        <dbReference type="EMBL" id="NIH98301.1"/>
    </source>
</evidence>
<dbReference type="Pfam" id="PF00672">
    <property type="entry name" value="HAMP"/>
    <property type="match status" value="1"/>
</dbReference>
<dbReference type="AlphaFoldDB" id="A0A7X5U4L7"/>
<dbReference type="GO" id="GO:0000155">
    <property type="term" value="F:phosphorelay sensor kinase activity"/>
    <property type="evidence" value="ECO:0007669"/>
    <property type="project" value="InterPro"/>
</dbReference>
<comment type="catalytic activity">
    <reaction evidence="1">
        <text>ATP + protein L-histidine = ADP + protein N-phospho-L-histidine.</text>
        <dbReference type="EC" id="2.7.13.3"/>
    </reaction>
</comment>
<feature type="transmembrane region" description="Helical" evidence="11">
    <location>
        <begin position="168"/>
        <end position="191"/>
    </location>
</feature>
<dbReference type="InterPro" id="IPR036890">
    <property type="entry name" value="HATPase_C_sf"/>
</dbReference>
<evidence type="ECO:0000256" key="11">
    <source>
        <dbReference type="SAM" id="Phobius"/>
    </source>
</evidence>
<dbReference type="InterPro" id="IPR036097">
    <property type="entry name" value="HisK_dim/P_sf"/>
</dbReference>
<accession>A0A7X5U4L7</accession>
<dbReference type="CDD" id="cd06225">
    <property type="entry name" value="HAMP"/>
    <property type="match status" value="1"/>
</dbReference>
<keyword evidence="7 14" id="KW-0418">Kinase</keyword>
<dbReference type="Pfam" id="PF02518">
    <property type="entry name" value="HATPase_c"/>
    <property type="match status" value="1"/>
</dbReference>
<evidence type="ECO:0000256" key="6">
    <source>
        <dbReference type="ARBA" id="ARBA00022692"/>
    </source>
</evidence>
<comment type="caution">
    <text evidence="14">The sequence shown here is derived from an EMBL/GenBank/DDBJ whole genome shotgun (WGS) entry which is preliminary data.</text>
</comment>
<keyword evidence="6 11" id="KW-0812">Transmembrane</keyword>
<dbReference type="PROSITE" id="PS50109">
    <property type="entry name" value="HIS_KIN"/>
    <property type="match status" value="1"/>
</dbReference>
<evidence type="ECO:0000256" key="1">
    <source>
        <dbReference type="ARBA" id="ARBA00000085"/>
    </source>
</evidence>
<evidence type="ECO:0000313" key="15">
    <source>
        <dbReference type="Proteomes" id="UP000547444"/>
    </source>
</evidence>
<dbReference type="SMART" id="SM00387">
    <property type="entry name" value="HATPase_c"/>
    <property type="match status" value="1"/>
</dbReference>
<evidence type="ECO:0000259" key="12">
    <source>
        <dbReference type="PROSITE" id="PS50109"/>
    </source>
</evidence>
<dbReference type="SMART" id="SM00304">
    <property type="entry name" value="HAMP"/>
    <property type="match status" value="1"/>
</dbReference>
<dbReference type="Gene3D" id="3.30.565.10">
    <property type="entry name" value="Histidine kinase-like ATPase, C-terminal domain"/>
    <property type="match status" value="1"/>
</dbReference>
<dbReference type="Gene3D" id="6.10.340.10">
    <property type="match status" value="1"/>
</dbReference>
<keyword evidence="15" id="KW-1185">Reference proteome</keyword>
<dbReference type="PRINTS" id="PR00344">
    <property type="entry name" value="BCTRLSENSOR"/>
</dbReference>
<name>A0A7X5U4L7_9MYCO</name>
<dbReference type="InterPro" id="IPR003661">
    <property type="entry name" value="HisK_dim/P_dom"/>
</dbReference>
<dbReference type="PANTHER" id="PTHR45436:SF5">
    <property type="entry name" value="SENSOR HISTIDINE KINASE TRCS"/>
    <property type="match status" value="1"/>
</dbReference>
<dbReference type="EMBL" id="JAANOW010000003">
    <property type="protein sequence ID" value="NIH98301.1"/>
    <property type="molecule type" value="Genomic_DNA"/>
</dbReference>
<keyword evidence="9" id="KW-0902">Two-component regulatory system</keyword>
<organism evidence="14 15">
    <name type="scientific">Mycolicibacterium fluoranthenivorans</name>
    <dbReference type="NCBI Taxonomy" id="258505"/>
    <lineage>
        <taxon>Bacteria</taxon>
        <taxon>Bacillati</taxon>
        <taxon>Actinomycetota</taxon>
        <taxon>Actinomycetes</taxon>
        <taxon>Mycobacteriales</taxon>
        <taxon>Mycobacteriaceae</taxon>
        <taxon>Mycolicibacterium</taxon>
    </lineage>
</organism>
<dbReference type="InterPro" id="IPR003660">
    <property type="entry name" value="HAMP_dom"/>
</dbReference>
<evidence type="ECO:0000259" key="13">
    <source>
        <dbReference type="PROSITE" id="PS50885"/>
    </source>
</evidence>
<protein>
    <recommendedName>
        <fullName evidence="3">histidine kinase</fullName>
        <ecNumber evidence="3">2.7.13.3</ecNumber>
    </recommendedName>
</protein>
<dbReference type="SUPFAM" id="SSF55874">
    <property type="entry name" value="ATPase domain of HSP90 chaperone/DNA topoisomerase II/histidine kinase"/>
    <property type="match status" value="1"/>
</dbReference>
<dbReference type="SUPFAM" id="SSF158472">
    <property type="entry name" value="HAMP domain-like"/>
    <property type="match status" value="1"/>
</dbReference>
<reference evidence="14 15" key="1">
    <citation type="submission" date="2020-03" db="EMBL/GenBank/DDBJ databases">
        <title>Sequencing the genomes of 1000 actinobacteria strains.</title>
        <authorList>
            <person name="Klenk H.-P."/>
        </authorList>
    </citation>
    <scope>NUCLEOTIDE SEQUENCE [LARGE SCALE GENOMIC DNA]</scope>
    <source>
        <strain evidence="14 15">DSM 44556</strain>
    </source>
</reference>
<dbReference type="Pfam" id="PF00512">
    <property type="entry name" value="HisKA"/>
    <property type="match status" value="1"/>
</dbReference>